<reference evidence="4 5" key="1">
    <citation type="submission" date="2018-10" db="EMBL/GenBank/DDBJ databases">
        <title>Isolation, diversity and antifungal activity of actinobacteria from wheat.</title>
        <authorList>
            <person name="Han C."/>
        </authorList>
    </citation>
    <scope>NUCLEOTIDE SEQUENCE [LARGE SCALE GENOMIC DNA]</scope>
    <source>
        <strain evidence="4 5">NEAU-YY642</strain>
    </source>
</reference>
<dbReference type="SMART" id="SM00903">
    <property type="entry name" value="Flavin_Reduct"/>
    <property type="match status" value="1"/>
</dbReference>
<evidence type="ECO:0000313" key="4">
    <source>
        <dbReference type="EMBL" id="RMI38653.1"/>
    </source>
</evidence>
<evidence type="ECO:0000256" key="1">
    <source>
        <dbReference type="ARBA" id="ARBA00008898"/>
    </source>
</evidence>
<dbReference type="PANTHER" id="PTHR30466">
    <property type="entry name" value="FLAVIN REDUCTASE"/>
    <property type="match status" value="1"/>
</dbReference>
<dbReference type="Pfam" id="PF01613">
    <property type="entry name" value="Flavin_Reduct"/>
    <property type="match status" value="1"/>
</dbReference>
<dbReference type="AlphaFoldDB" id="A0A3M2LQ32"/>
<dbReference type="EMBL" id="RFFJ01000087">
    <property type="protein sequence ID" value="RMI38653.1"/>
    <property type="molecule type" value="Genomic_DNA"/>
</dbReference>
<name>A0A3M2LQ32_9ACTN</name>
<dbReference type="GO" id="GO:0042602">
    <property type="term" value="F:riboflavin reductase (NADPH) activity"/>
    <property type="evidence" value="ECO:0007669"/>
    <property type="project" value="TreeGrafter"/>
</dbReference>
<feature type="domain" description="Flavin reductase like" evidence="3">
    <location>
        <begin position="1"/>
        <end position="131"/>
    </location>
</feature>
<keyword evidence="2" id="KW-0560">Oxidoreductase</keyword>
<dbReference type="InterPro" id="IPR012349">
    <property type="entry name" value="Split_barrel_FMN-bd"/>
</dbReference>
<dbReference type="Proteomes" id="UP000278673">
    <property type="component" value="Unassembled WGS sequence"/>
</dbReference>
<dbReference type="Gene3D" id="2.30.110.10">
    <property type="entry name" value="Electron Transport, Fmn-binding Protein, Chain A"/>
    <property type="match status" value="1"/>
</dbReference>
<dbReference type="GO" id="GO:0010181">
    <property type="term" value="F:FMN binding"/>
    <property type="evidence" value="ECO:0007669"/>
    <property type="project" value="InterPro"/>
</dbReference>
<dbReference type="InterPro" id="IPR002563">
    <property type="entry name" value="Flavin_Rdtase-like_dom"/>
</dbReference>
<organism evidence="4 5">
    <name type="scientific">Streptomyces triticirhizae</name>
    <dbReference type="NCBI Taxonomy" id="2483353"/>
    <lineage>
        <taxon>Bacteria</taxon>
        <taxon>Bacillati</taxon>
        <taxon>Actinomycetota</taxon>
        <taxon>Actinomycetes</taxon>
        <taxon>Kitasatosporales</taxon>
        <taxon>Streptomycetaceae</taxon>
        <taxon>Streptomyces</taxon>
    </lineage>
</organism>
<proteinExistence type="inferred from homology"/>
<keyword evidence="5" id="KW-1185">Reference proteome</keyword>
<dbReference type="InterPro" id="IPR050268">
    <property type="entry name" value="NADH-dep_flavin_reductase"/>
</dbReference>
<dbReference type="SUPFAM" id="SSF50475">
    <property type="entry name" value="FMN-binding split barrel"/>
    <property type="match status" value="1"/>
</dbReference>
<comment type="similarity">
    <text evidence="1">Belongs to the non-flavoprotein flavin reductase family.</text>
</comment>
<evidence type="ECO:0000313" key="5">
    <source>
        <dbReference type="Proteomes" id="UP000278673"/>
    </source>
</evidence>
<protein>
    <submittedName>
        <fullName evidence="4">Flavin reductase</fullName>
    </submittedName>
</protein>
<gene>
    <name evidence="4" type="ORF">EBN88_16505</name>
</gene>
<accession>A0A3M2LQ32</accession>
<dbReference type="PANTHER" id="PTHR30466:SF11">
    <property type="entry name" value="FLAVIN-DEPENDENT MONOOXYGENASE, REDUCTASE SUBUNIT HSAB"/>
    <property type="match status" value="1"/>
</dbReference>
<evidence type="ECO:0000256" key="2">
    <source>
        <dbReference type="ARBA" id="ARBA00023002"/>
    </source>
</evidence>
<sequence>MVGDEPVGMTVGSFTAVSLEPPLVSMCIINSSATWPRLRTGGALGISVLGEDQAVAGQRLAARTGDRFDGVPWEAAPSGAVFVKGAVARLDCALHSELPAGDHLIALLTIRTAEHDPGARPLIFHRRTFRALAPDALDAAARESALAGALPDTP</sequence>
<comment type="caution">
    <text evidence="4">The sequence shown here is derived from an EMBL/GenBank/DDBJ whole genome shotgun (WGS) entry which is preliminary data.</text>
</comment>
<evidence type="ECO:0000259" key="3">
    <source>
        <dbReference type="SMART" id="SM00903"/>
    </source>
</evidence>